<dbReference type="Proteomes" id="UP000280834">
    <property type="component" value="Unassembled WGS sequence"/>
</dbReference>
<evidence type="ECO:0000313" key="2">
    <source>
        <dbReference type="EMBL" id="VDO22047.1"/>
    </source>
</evidence>
<protein>
    <submittedName>
        <fullName evidence="2">Uncharacterized protein</fullName>
    </submittedName>
</protein>
<sequence>MKKGRMNDKAGSDFEEMKGEDMEQAEKYEDKESSA</sequence>
<feature type="region of interest" description="Disordered" evidence="1">
    <location>
        <begin position="1"/>
        <end position="35"/>
    </location>
</feature>
<proteinExistence type="predicted"/>
<reference evidence="2 3" key="1">
    <citation type="submission" date="2018-11" db="EMBL/GenBank/DDBJ databases">
        <authorList>
            <consortium name="Pathogen Informatics"/>
        </authorList>
    </citation>
    <scope>NUCLEOTIDE SEQUENCE [LARGE SCALE GENOMIC DNA]</scope>
</reference>
<dbReference type="AlphaFoldDB" id="A0A3P7UJC8"/>
<dbReference type="EMBL" id="UZAG01015629">
    <property type="protein sequence ID" value="VDO22047.1"/>
    <property type="molecule type" value="Genomic_DNA"/>
</dbReference>
<name>A0A3P7UJC8_9BILA</name>
<evidence type="ECO:0000313" key="3">
    <source>
        <dbReference type="Proteomes" id="UP000280834"/>
    </source>
</evidence>
<organism evidence="2 3">
    <name type="scientific">Brugia timori</name>
    <dbReference type="NCBI Taxonomy" id="42155"/>
    <lineage>
        <taxon>Eukaryota</taxon>
        <taxon>Metazoa</taxon>
        <taxon>Ecdysozoa</taxon>
        <taxon>Nematoda</taxon>
        <taxon>Chromadorea</taxon>
        <taxon>Rhabditida</taxon>
        <taxon>Spirurina</taxon>
        <taxon>Spiruromorpha</taxon>
        <taxon>Filarioidea</taxon>
        <taxon>Onchocercidae</taxon>
        <taxon>Brugia</taxon>
    </lineage>
</organism>
<gene>
    <name evidence="2" type="ORF">BTMF_LOCUS6537</name>
</gene>
<evidence type="ECO:0000256" key="1">
    <source>
        <dbReference type="SAM" id="MobiDB-lite"/>
    </source>
</evidence>
<accession>A0A3P7UJC8</accession>
<keyword evidence="3" id="KW-1185">Reference proteome</keyword>